<dbReference type="InterPro" id="IPR029017">
    <property type="entry name" value="Enolase-like_N"/>
</dbReference>
<dbReference type="Gene3D" id="3.30.390.10">
    <property type="entry name" value="Enolase-like, N-terminal domain"/>
    <property type="match status" value="1"/>
</dbReference>
<keyword evidence="3" id="KW-0460">Magnesium</keyword>
<reference evidence="5" key="1">
    <citation type="submission" date="2021-03" db="EMBL/GenBank/DDBJ databases">
        <title>Chromosome level genome of the anhydrobiotic midge Polypedilum vanderplanki.</title>
        <authorList>
            <person name="Yoshida Y."/>
            <person name="Kikawada T."/>
            <person name="Gusev O."/>
        </authorList>
    </citation>
    <scope>NUCLEOTIDE SEQUENCE</scope>
    <source>
        <strain evidence="5">NIAS01</strain>
        <tissue evidence="5">Whole body or cell culture</tissue>
    </source>
</reference>
<gene>
    <name evidence="5" type="ORF">PVAND_009894</name>
</gene>
<dbReference type="EMBL" id="JADBJN010000001">
    <property type="protein sequence ID" value="KAG5680385.1"/>
    <property type="molecule type" value="Genomic_DNA"/>
</dbReference>
<comment type="caution">
    <text evidence="5">The sequence shown here is derived from an EMBL/GenBank/DDBJ whole genome shotgun (WGS) entry which is preliminary data.</text>
</comment>
<dbReference type="InterPro" id="IPR046945">
    <property type="entry name" value="RHMD-like"/>
</dbReference>
<evidence type="ECO:0000256" key="1">
    <source>
        <dbReference type="ARBA" id="ARBA00001946"/>
    </source>
</evidence>
<dbReference type="GO" id="GO:0016052">
    <property type="term" value="P:carbohydrate catabolic process"/>
    <property type="evidence" value="ECO:0007669"/>
    <property type="project" value="TreeGrafter"/>
</dbReference>
<evidence type="ECO:0000313" key="6">
    <source>
        <dbReference type="Proteomes" id="UP001107558"/>
    </source>
</evidence>
<evidence type="ECO:0000256" key="3">
    <source>
        <dbReference type="ARBA" id="ARBA00022842"/>
    </source>
</evidence>
<dbReference type="PANTHER" id="PTHR13794:SF58">
    <property type="entry name" value="MITOCHONDRIAL ENOLASE SUPERFAMILY MEMBER 1"/>
    <property type="match status" value="1"/>
</dbReference>
<dbReference type="AlphaFoldDB" id="A0A9J6CDY2"/>
<dbReference type="PANTHER" id="PTHR13794">
    <property type="entry name" value="ENOLASE SUPERFAMILY, MANDELATE RACEMASE"/>
    <property type="match status" value="1"/>
</dbReference>
<comment type="cofactor">
    <cofactor evidence="1">
        <name>Mg(2+)</name>
        <dbReference type="ChEBI" id="CHEBI:18420"/>
    </cofactor>
</comment>
<evidence type="ECO:0000313" key="5">
    <source>
        <dbReference type="EMBL" id="KAG5680385.1"/>
    </source>
</evidence>
<keyword evidence="2" id="KW-0479">Metal-binding</keyword>
<dbReference type="GO" id="GO:0016836">
    <property type="term" value="F:hydro-lyase activity"/>
    <property type="evidence" value="ECO:0007669"/>
    <property type="project" value="TreeGrafter"/>
</dbReference>
<name>A0A9J6CDY2_POLVA</name>
<evidence type="ECO:0000256" key="2">
    <source>
        <dbReference type="ARBA" id="ARBA00022723"/>
    </source>
</evidence>
<proteinExistence type="predicted"/>
<organism evidence="5 6">
    <name type="scientific">Polypedilum vanderplanki</name>
    <name type="common">Sleeping chironomid midge</name>
    <dbReference type="NCBI Taxonomy" id="319348"/>
    <lineage>
        <taxon>Eukaryota</taxon>
        <taxon>Metazoa</taxon>
        <taxon>Ecdysozoa</taxon>
        <taxon>Arthropoda</taxon>
        <taxon>Hexapoda</taxon>
        <taxon>Insecta</taxon>
        <taxon>Pterygota</taxon>
        <taxon>Neoptera</taxon>
        <taxon>Endopterygota</taxon>
        <taxon>Diptera</taxon>
        <taxon>Nematocera</taxon>
        <taxon>Chironomoidea</taxon>
        <taxon>Chironomidae</taxon>
        <taxon>Chironominae</taxon>
        <taxon>Polypedilum</taxon>
        <taxon>Polypedilum</taxon>
    </lineage>
</organism>
<keyword evidence="6" id="KW-1185">Reference proteome</keyword>
<dbReference type="Pfam" id="PF02746">
    <property type="entry name" value="MR_MLE_N"/>
    <property type="match status" value="1"/>
</dbReference>
<accession>A0A9J6CDY2</accession>
<feature type="domain" description="Mandelate racemase/muconate lactonizing enzyme N-terminal" evidence="4">
    <location>
        <begin position="30"/>
        <end position="139"/>
    </location>
</feature>
<dbReference type="Proteomes" id="UP001107558">
    <property type="component" value="Chromosome 1"/>
</dbReference>
<dbReference type="SUPFAM" id="SSF54826">
    <property type="entry name" value="Enolase N-terminal domain-like"/>
    <property type="match status" value="1"/>
</dbReference>
<dbReference type="GO" id="GO:0000287">
    <property type="term" value="F:magnesium ion binding"/>
    <property type="evidence" value="ECO:0007669"/>
    <property type="project" value="TreeGrafter"/>
</dbReference>
<evidence type="ECO:0000259" key="4">
    <source>
        <dbReference type="Pfam" id="PF02746"/>
    </source>
</evidence>
<dbReference type="InterPro" id="IPR013341">
    <property type="entry name" value="Mandelate_racemase_N_dom"/>
</dbReference>
<dbReference type="OrthoDB" id="14161at2759"/>
<protein>
    <recommendedName>
        <fullName evidence="4">Mandelate racemase/muconate lactonizing enzyme N-terminal domain-containing protein</fullName>
    </recommendedName>
</protein>
<sequence>MKINYREIIKSVEALDIRFPTSLQQDGSDAVHTDPDYSAAYVIITTESGKKGYGMTFTLGRGTNIVCTAIDTMKFLLENKSLDDIYGNFSSFWRQLTSEPQLRWLGPEKGVIHLATSAITSALFDLWGRLEKKPVWKLLTDMTPEVSY</sequence>